<dbReference type="GO" id="GO:0005524">
    <property type="term" value="F:ATP binding"/>
    <property type="evidence" value="ECO:0007669"/>
    <property type="project" value="UniProtKB-UniRule"/>
</dbReference>
<evidence type="ECO:0000256" key="2">
    <source>
        <dbReference type="ARBA" id="ARBA00022741"/>
    </source>
</evidence>
<sequence length="1117" mass="123515">MADNGSMARGPAVSFPAHGEGGLEADSQVDGFRILKPLGEGAMGQVFLAQDLALGRRVALKFLRVELLGQDDAERLLEEARTTARFNHPHIVTVHSVGRHRGRPYLALEYVDGETLRQRLTQERYSPSEALRICRAIAEATAEAHRHGIIHADLKPENVLLPRDGRVRVVDFGLARHAGAEQGAASGTPAYMAPERWRGAPPTPAIDVWSLGIIACELLEGRRPLADDELAHFAFSPRPLDLSAHVLELPVGLMLRACLSMDPGKRPSAQDLAQALGEALGSGPGPAENRTPFRGLRPFTEADAEDFFGRELELDAFIERLRHEELVPLVGPSGIGKSSFLHAGVIARLRRMGHWSVLHVRPGPRPLGRLAAMLVAGLSGEPPADVLAEVLAQRPGEVVRLLRRQCETAGTQVLLAFDAFEELFTLASATEALQVATCLAAVAAADGRWRVVVVLRDDYLGAFCALEPLRPHLGAAFMLARLASAALQEAISGPLRRVGYSTDDPSLVPRLVADVQGQAAGLPLLQFACMALWERRDTQQRLLRASVYEAMGGVGGALATHAQELLRQLPADEFHRARSLLLRLVTAAGTRRPRPQVELLEGLGAEGVRVLERLLSNRLVTVTRDPQTDEPFVELAHESLVAAWPDLTRWLEETHEGRVLAQQLEQAAQLWEQRGRPDDETWTDEALSQALWRVAEWDVQLPTRSREFLEAGRQRARRMTLRRRWLLSGYVAALALIALVSLLAAWAFREKQLEAIRRQDDIRMASANMGDFELVLEPHDFDPLTQKWKPAQGVTLDWTLRPADGALMPEEARPYPERELLRSHRWRAPDGSLHERVEAPSRLSWLIVDRGDCPPSIARIQQLPGYHDRQSGQPLELRVPIPTCGASRVDSIPIPAGPYWRPELEDSPEPEQVVEVAEFSIDRTEVTNGQFWLFETQVLRRTQESREPPPKMPFFDPMREPAMPVTGVDASDAEAFCRYMGKQLPTEDEWRKAFRGGLALGPGGTSANPAPRRRTVWLEAPRSPPANLGGDDPYPAAAPVGSFPADRSPYGVLDMAGNVGEWTQTTASRGENEGLRISTGGRWDSPVQARHHEVSWSTHLPARRFDFALGIRCVERR</sequence>
<feature type="region of interest" description="Disordered" evidence="6">
    <location>
        <begin position="1"/>
        <end position="20"/>
    </location>
</feature>
<evidence type="ECO:0000256" key="7">
    <source>
        <dbReference type="SAM" id="Phobius"/>
    </source>
</evidence>
<gene>
    <name evidence="9" type="ORF">D7W81_27680</name>
</gene>
<dbReference type="InterPro" id="IPR016187">
    <property type="entry name" value="CTDL_fold"/>
</dbReference>
<keyword evidence="3" id="KW-0418">Kinase</keyword>
<evidence type="ECO:0000256" key="4">
    <source>
        <dbReference type="ARBA" id="ARBA00022840"/>
    </source>
</evidence>
<keyword evidence="7" id="KW-1133">Transmembrane helix</keyword>
<keyword evidence="2 5" id="KW-0547">Nucleotide-binding</keyword>
<dbReference type="PANTHER" id="PTHR43289:SF6">
    <property type="entry name" value="SERINE_THREONINE-PROTEIN KINASE NEKL-3"/>
    <property type="match status" value="1"/>
</dbReference>
<dbReference type="InterPro" id="IPR017441">
    <property type="entry name" value="Protein_kinase_ATP_BS"/>
</dbReference>
<dbReference type="Pfam" id="PF03781">
    <property type="entry name" value="FGE-sulfatase"/>
    <property type="match status" value="1"/>
</dbReference>
<dbReference type="InterPro" id="IPR011009">
    <property type="entry name" value="Kinase-like_dom_sf"/>
</dbReference>
<dbReference type="PROSITE" id="PS00107">
    <property type="entry name" value="PROTEIN_KINASE_ATP"/>
    <property type="match status" value="1"/>
</dbReference>
<keyword evidence="7" id="KW-0812">Transmembrane</keyword>
<dbReference type="Pfam" id="PF00069">
    <property type="entry name" value="Pkinase"/>
    <property type="match status" value="1"/>
</dbReference>
<evidence type="ECO:0000256" key="3">
    <source>
        <dbReference type="ARBA" id="ARBA00022777"/>
    </source>
</evidence>
<dbReference type="SUPFAM" id="SSF56112">
    <property type="entry name" value="Protein kinase-like (PK-like)"/>
    <property type="match status" value="1"/>
</dbReference>
<dbReference type="Gene3D" id="3.40.50.300">
    <property type="entry name" value="P-loop containing nucleotide triphosphate hydrolases"/>
    <property type="match status" value="1"/>
</dbReference>
<comment type="caution">
    <text evidence="9">The sequence shown here is derived from an EMBL/GenBank/DDBJ whole genome shotgun (WGS) entry which is preliminary data.</text>
</comment>
<keyword evidence="7" id="KW-0472">Membrane</keyword>
<evidence type="ECO:0000256" key="6">
    <source>
        <dbReference type="SAM" id="MobiDB-lite"/>
    </source>
</evidence>
<dbReference type="InterPro" id="IPR042095">
    <property type="entry name" value="SUMF_sf"/>
</dbReference>
<dbReference type="Pfam" id="PF20703">
    <property type="entry name" value="nSTAND1"/>
    <property type="match status" value="1"/>
</dbReference>
<evidence type="ECO:0000256" key="5">
    <source>
        <dbReference type="PROSITE-ProRule" id="PRU10141"/>
    </source>
</evidence>
<keyword evidence="10" id="KW-1185">Reference proteome</keyword>
<dbReference type="SUPFAM" id="SSF52540">
    <property type="entry name" value="P-loop containing nucleoside triphosphate hydrolases"/>
    <property type="match status" value="1"/>
</dbReference>
<feature type="transmembrane region" description="Helical" evidence="7">
    <location>
        <begin position="725"/>
        <end position="748"/>
    </location>
</feature>
<dbReference type="InterPro" id="IPR008271">
    <property type="entry name" value="Ser/Thr_kinase_AS"/>
</dbReference>
<evidence type="ECO:0000256" key="1">
    <source>
        <dbReference type="ARBA" id="ARBA00022679"/>
    </source>
</evidence>
<keyword evidence="4 5" id="KW-0067">ATP-binding</keyword>
<dbReference type="Gene3D" id="3.30.200.20">
    <property type="entry name" value="Phosphorylase Kinase, domain 1"/>
    <property type="match status" value="1"/>
</dbReference>
<dbReference type="SUPFAM" id="SSF56436">
    <property type="entry name" value="C-type lectin-like"/>
    <property type="match status" value="1"/>
</dbReference>
<organism evidence="9 10">
    <name type="scientific">Corallococcus aberystwythensis</name>
    <dbReference type="NCBI Taxonomy" id="2316722"/>
    <lineage>
        <taxon>Bacteria</taxon>
        <taxon>Pseudomonadati</taxon>
        <taxon>Myxococcota</taxon>
        <taxon>Myxococcia</taxon>
        <taxon>Myxococcales</taxon>
        <taxon>Cystobacterineae</taxon>
        <taxon>Myxococcaceae</taxon>
        <taxon>Corallococcus</taxon>
    </lineage>
</organism>
<feature type="domain" description="Protein kinase" evidence="8">
    <location>
        <begin position="32"/>
        <end position="280"/>
    </location>
</feature>
<dbReference type="PANTHER" id="PTHR43289">
    <property type="entry name" value="MITOGEN-ACTIVATED PROTEIN KINASE KINASE KINASE 20-RELATED"/>
    <property type="match status" value="1"/>
</dbReference>
<proteinExistence type="predicted"/>
<keyword evidence="1" id="KW-0808">Transferase</keyword>
<dbReference type="Gene3D" id="3.90.1580.10">
    <property type="entry name" value="paralog of FGE (formylglycine-generating enzyme)"/>
    <property type="match status" value="1"/>
</dbReference>
<name>A0A3A8Q7F9_9BACT</name>
<accession>A0A3A8Q7F9</accession>
<dbReference type="GO" id="GO:0004674">
    <property type="term" value="F:protein serine/threonine kinase activity"/>
    <property type="evidence" value="ECO:0007669"/>
    <property type="project" value="TreeGrafter"/>
</dbReference>
<evidence type="ECO:0000313" key="9">
    <source>
        <dbReference type="EMBL" id="RKH59224.1"/>
    </source>
</evidence>
<dbReference type="PROSITE" id="PS00108">
    <property type="entry name" value="PROTEIN_KINASE_ST"/>
    <property type="match status" value="1"/>
</dbReference>
<dbReference type="AlphaFoldDB" id="A0A3A8Q7F9"/>
<dbReference type="InterPro" id="IPR005532">
    <property type="entry name" value="SUMF_dom"/>
</dbReference>
<evidence type="ECO:0000259" key="8">
    <source>
        <dbReference type="PROSITE" id="PS50011"/>
    </source>
</evidence>
<dbReference type="PROSITE" id="PS50011">
    <property type="entry name" value="PROTEIN_KINASE_DOM"/>
    <property type="match status" value="1"/>
</dbReference>
<dbReference type="CDD" id="cd14014">
    <property type="entry name" value="STKc_PknB_like"/>
    <property type="match status" value="1"/>
</dbReference>
<reference evidence="10" key="1">
    <citation type="submission" date="2018-09" db="EMBL/GenBank/DDBJ databases">
        <authorList>
            <person name="Livingstone P.G."/>
            <person name="Whitworth D.E."/>
        </authorList>
    </citation>
    <scope>NUCLEOTIDE SEQUENCE [LARGE SCALE GENOMIC DNA]</scope>
    <source>
        <strain evidence="10">AB050A</strain>
    </source>
</reference>
<protein>
    <recommendedName>
        <fullName evidence="8">Protein kinase domain-containing protein</fullName>
    </recommendedName>
</protein>
<dbReference type="InterPro" id="IPR049052">
    <property type="entry name" value="nSTAND1"/>
</dbReference>
<feature type="binding site" evidence="5">
    <location>
        <position position="61"/>
    </location>
    <ligand>
        <name>ATP</name>
        <dbReference type="ChEBI" id="CHEBI:30616"/>
    </ligand>
</feature>
<dbReference type="Gene3D" id="1.10.510.10">
    <property type="entry name" value="Transferase(Phosphotransferase) domain 1"/>
    <property type="match status" value="1"/>
</dbReference>
<dbReference type="EMBL" id="RAWK01000192">
    <property type="protein sequence ID" value="RKH59224.1"/>
    <property type="molecule type" value="Genomic_DNA"/>
</dbReference>
<evidence type="ECO:0000313" key="10">
    <source>
        <dbReference type="Proteomes" id="UP000267003"/>
    </source>
</evidence>
<dbReference type="InterPro" id="IPR027417">
    <property type="entry name" value="P-loop_NTPase"/>
</dbReference>
<dbReference type="Proteomes" id="UP000267003">
    <property type="component" value="Unassembled WGS sequence"/>
</dbReference>
<dbReference type="SMART" id="SM00220">
    <property type="entry name" value="S_TKc"/>
    <property type="match status" value="1"/>
</dbReference>
<dbReference type="InterPro" id="IPR000719">
    <property type="entry name" value="Prot_kinase_dom"/>
</dbReference>